<evidence type="ECO:0000256" key="5">
    <source>
        <dbReference type="SAM" id="MobiDB-lite"/>
    </source>
</evidence>
<dbReference type="GO" id="GO:0022857">
    <property type="term" value="F:transmembrane transporter activity"/>
    <property type="evidence" value="ECO:0007669"/>
    <property type="project" value="InterPro"/>
</dbReference>
<feature type="region of interest" description="Disordered" evidence="5">
    <location>
        <begin position="19"/>
        <end position="42"/>
    </location>
</feature>
<reference evidence="7" key="1">
    <citation type="journal article" date="2021" name="Evol. Appl.">
        <title>The genome of the Pyrenean desman and the effects of bottlenecks and inbreeding on the genomic landscape of an endangered species.</title>
        <authorList>
            <person name="Escoda L."/>
            <person name="Castresana J."/>
        </authorList>
    </citation>
    <scope>NUCLEOTIDE SEQUENCE</scope>
    <source>
        <strain evidence="7">IBE-C5619</strain>
    </source>
</reference>
<feature type="transmembrane region" description="Helical" evidence="6">
    <location>
        <begin position="341"/>
        <end position="368"/>
    </location>
</feature>
<comment type="caution">
    <text evidence="7">The sequence shown here is derived from an EMBL/GenBank/DDBJ whole genome shotgun (WGS) entry which is preliminary data.</text>
</comment>
<dbReference type="OrthoDB" id="2985014at2759"/>
<organism evidence="7 8">
    <name type="scientific">Galemys pyrenaicus</name>
    <name type="common">Iberian desman</name>
    <name type="synonym">Pyrenean desman</name>
    <dbReference type="NCBI Taxonomy" id="202257"/>
    <lineage>
        <taxon>Eukaryota</taxon>
        <taxon>Metazoa</taxon>
        <taxon>Chordata</taxon>
        <taxon>Craniata</taxon>
        <taxon>Vertebrata</taxon>
        <taxon>Euteleostomi</taxon>
        <taxon>Mammalia</taxon>
        <taxon>Eutheria</taxon>
        <taxon>Laurasiatheria</taxon>
        <taxon>Eulipotyphla</taxon>
        <taxon>Talpidae</taxon>
        <taxon>Galemys</taxon>
    </lineage>
</organism>
<dbReference type="EMBL" id="JAGFMF010012115">
    <property type="protein sequence ID" value="KAG8507267.1"/>
    <property type="molecule type" value="Genomic_DNA"/>
</dbReference>
<protein>
    <submittedName>
        <fullName evidence="7">Putative small intestine urate exporter</fullName>
    </submittedName>
</protein>
<dbReference type="InterPro" id="IPR011701">
    <property type="entry name" value="MFS"/>
</dbReference>
<evidence type="ECO:0000313" key="7">
    <source>
        <dbReference type="EMBL" id="KAG8507267.1"/>
    </source>
</evidence>
<dbReference type="InterPro" id="IPR050382">
    <property type="entry name" value="MFS_Na/Anion_cotransporter"/>
</dbReference>
<feature type="transmembrane region" description="Helical" evidence="6">
    <location>
        <begin position="122"/>
        <end position="142"/>
    </location>
</feature>
<evidence type="ECO:0000256" key="4">
    <source>
        <dbReference type="ARBA" id="ARBA00023136"/>
    </source>
</evidence>
<evidence type="ECO:0000256" key="3">
    <source>
        <dbReference type="ARBA" id="ARBA00022989"/>
    </source>
</evidence>
<dbReference type="GO" id="GO:0016324">
    <property type="term" value="C:apical plasma membrane"/>
    <property type="evidence" value="ECO:0007669"/>
    <property type="project" value="TreeGrafter"/>
</dbReference>
<name>A0A8J5ZVG2_GALPY</name>
<dbReference type="PANTHER" id="PTHR11662:SF284">
    <property type="entry name" value="SMALL INTESTINE URATE EXPORTER-RELATED"/>
    <property type="match status" value="1"/>
</dbReference>
<feature type="transmembrane region" description="Helical" evidence="6">
    <location>
        <begin position="154"/>
        <end position="173"/>
    </location>
</feature>
<comment type="subcellular location">
    <subcellularLocation>
        <location evidence="1">Membrane</location>
        <topology evidence="1">Multi-pass membrane protein</topology>
    </subcellularLocation>
</comment>
<keyword evidence="8" id="KW-1185">Reference proteome</keyword>
<keyword evidence="2 6" id="KW-0812">Transmembrane</keyword>
<feature type="compositionally biased region" description="Polar residues" evidence="5">
    <location>
        <begin position="19"/>
        <end position="31"/>
    </location>
</feature>
<dbReference type="FunFam" id="1.20.1250.20:FF:000060">
    <property type="entry name" value="Solute carrier family 17 member 3"/>
    <property type="match status" value="1"/>
</dbReference>
<keyword evidence="3 6" id="KW-1133">Transmembrane helix</keyword>
<sequence length="406" mass="43866">MCTQEMNLSIVMPAMVNHTASPNQPNASTEGPPTDAPDNRNETPKELQAVAPVYDWNPETQGIILSSINYGSILAPIPVGYVAGIFGAKYVVGAGLIISSVLSVFTPLAADVSVTLLVVLRVLQGIAEIMVLTGQFSIWVKWAPPTERSQLISIARSGGIGCACSFLWFLLFYEDPVKHPFISTGEKEYIVASLAEQDSTPGWSVPIKAMVKSLPLWVILVSAFCIYWRNFVVISYTPTYIKTVLQTNIRDSGILSALPMLAAFPTFILGGQLAGFLQSRNILTLNTIRKLSTCIGVLVPTGLHLALPWVRSSHSTSIAFMSTPLWGCDMPLTHLLPQSGILSALPMLAAFPTFILGGVLVPTGLHLALPWVRSSHSTSIAFMVLTAVFRNFSELGVILNMVDIVP</sequence>
<keyword evidence="4 6" id="KW-0472">Membrane</keyword>
<feature type="non-terminal residue" evidence="7">
    <location>
        <position position="406"/>
    </location>
</feature>
<gene>
    <name evidence="7" type="ORF">J0S82_005626</name>
</gene>
<dbReference type="SUPFAM" id="SSF103473">
    <property type="entry name" value="MFS general substrate transporter"/>
    <property type="match status" value="1"/>
</dbReference>
<dbReference type="Gene3D" id="1.20.1250.20">
    <property type="entry name" value="MFS general substrate transporter like domains"/>
    <property type="match status" value="2"/>
</dbReference>
<dbReference type="PANTHER" id="PTHR11662">
    <property type="entry name" value="SOLUTE CARRIER FAMILY 17"/>
    <property type="match status" value="1"/>
</dbReference>
<accession>A0A8J5ZVG2</accession>
<evidence type="ECO:0000256" key="6">
    <source>
        <dbReference type="SAM" id="Phobius"/>
    </source>
</evidence>
<evidence type="ECO:0000313" key="8">
    <source>
        <dbReference type="Proteomes" id="UP000700334"/>
    </source>
</evidence>
<dbReference type="Proteomes" id="UP000700334">
    <property type="component" value="Unassembled WGS sequence"/>
</dbReference>
<dbReference type="GO" id="GO:0044341">
    <property type="term" value="P:sodium-dependent phosphate transport"/>
    <property type="evidence" value="ECO:0007669"/>
    <property type="project" value="TreeGrafter"/>
</dbReference>
<dbReference type="InterPro" id="IPR036259">
    <property type="entry name" value="MFS_trans_sf"/>
</dbReference>
<feature type="transmembrane region" description="Helical" evidence="6">
    <location>
        <begin position="90"/>
        <end position="110"/>
    </location>
</feature>
<evidence type="ECO:0000256" key="2">
    <source>
        <dbReference type="ARBA" id="ARBA00022692"/>
    </source>
</evidence>
<dbReference type="Pfam" id="PF07690">
    <property type="entry name" value="MFS_1"/>
    <property type="match status" value="1"/>
</dbReference>
<dbReference type="AlphaFoldDB" id="A0A8J5ZVG2"/>
<feature type="transmembrane region" description="Helical" evidence="6">
    <location>
        <begin position="214"/>
        <end position="232"/>
    </location>
</feature>
<evidence type="ECO:0000256" key="1">
    <source>
        <dbReference type="ARBA" id="ARBA00004141"/>
    </source>
</evidence>
<feature type="transmembrane region" description="Helical" evidence="6">
    <location>
        <begin position="253"/>
        <end position="277"/>
    </location>
</feature>
<dbReference type="GO" id="GO:0006820">
    <property type="term" value="P:monoatomic anion transport"/>
    <property type="evidence" value="ECO:0007669"/>
    <property type="project" value="TreeGrafter"/>
</dbReference>
<proteinExistence type="predicted"/>